<feature type="region of interest" description="Disordered" evidence="1">
    <location>
        <begin position="30"/>
        <end position="149"/>
    </location>
</feature>
<keyword evidence="2" id="KW-0732">Signal</keyword>
<dbReference type="EMBL" id="MU853856">
    <property type="protein sequence ID" value="KAK3937384.1"/>
    <property type="molecule type" value="Genomic_DNA"/>
</dbReference>
<reference evidence="4" key="1">
    <citation type="journal article" date="2023" name="Mol. Phylogenet. Evol.">
        <title>Genome-scale phylogeny and comparative genomics of the fungal order Sordariales.</title>
        <authorList>
            <person name="Hensen N."/>
            <person name="Bonometti L."/>
            <person name="Westerberg I."/>
            <person name="Brannstrom I.O."/>
            <person name="Guillou S."/>
            <person name="Cros-Aarteil S."/>
            <person name="Calhoun S."/>
            <person name="Haridas S."/>
            <person name="Kuo A."/>
            <person name="Mondo S."/>
            <person name="Pangilinan J."/>
            <person name="Riley R."/>
            <person name="LaButti K."/>
            <person name="Andreopoulos B."/>
            <person name="Lipzen A."/>
            <person name="Chen C."/>
            <person name="Yan M."/>
            <person name="Daum C."/>
            <person name="Ng V."/>
            <person name="Clum A."/>
            <person name="Steindorff A."/>
            <person name="Ohm R.A."/>
            <person name="Martin F."/>
            <person name="Silar P."/>
            <person name="Natvig D.O."/>
            <person name="Lalanne C."/>
            <person name="Gautier V."/>
            <person name="Ament-Velasquez S.L."/>
            <person name="Kruys A."/>
            <person name="Hutchinson M.I."/>
            <person name="Powell A.J."/>
            <person name="Barry K."/>
            <person name="Miller A.N."/>
            <person name="Grigoriev I.V."/>
            <person name="Debuchy R."/>
            <person name="Gladieux P."/>
            <person name="Hiltunen Thoren M."/>
            <person name="Johannesson H."/>
        </authorList>
    </citation>
    <scope>NUCLEOTIDE SEQUENCE [LARGE SCALE GENOMIC DNA]</scope>
    <source>
        <strain evidence="4">CBS 340.73</strain>
    </source>
</reference>
<accession>A0AAN6S1T9</accession>
<dbReference type="Proteomes" id="UP001303473">
    <property type="component" value="Unassembled WGS sequence"/>
</dbReference>
<name>A0AAN6S1T9_9PEZI</name>
<evidence type="ECO:0000256" key="2">
    <source>
        <dbReference type="SAM" id="SignalP"/>
    </source>
</evidence>
<gene>
    <name evidence="3" type="ORF">QBC46DRAFT_294520</name>
</gene>
<feature type="compositionally biased region" description="Basic and acidic residues" evidence="1">
    <location>
        <begin position="117"/>
        <end position="149"/>
    </location>
</feature>
<feature type="compositionally biased region" description="Basic and acidic residues" evidence="1">
    <location>
        <begin position="70"/>
        <end position="82"/>
    </location>
</feature>
<evidence type="ECO:0000313" key="4">
    <source>
        <dbReference type="Proteomes" id="UP001303473"/>
    </source>
</evidence>
<evidence type="ECO:0000256" key="1">
    <source>
        <dbReference type="SAM" id="MobiDB-lite"/>
    </source>
</evidence>
<sequence length="149" mass="15898">MPTGLEMIRARAGPLALIAALMGGLLWQTGGGSQQPNSRAAGDPPDKKKKMAISETLQGMGGTGGSTARRQGDLDYDPKDTRIFSNSPSAHSKKNPQKVRDLPGEEDGAGGTGRQGLDGKHIGNRENDLPWKKHTGRDFREGEDADKHI</sequence>
<comment type="caution">
    <text evidence="3">The sequence shown here is derived from an EMBL/GenBank/DDBJ whole genome shotgun (WGS) entry which is preliminary data.</text>
</comment>
<keyword evidence="4" id="KW-1185">Reference proteome</keyword>
<evidence type="ECO:0000313" key="3">
    <source>
        <dbReference type="EMBL" id="KAK3937384.1"/>
    </source>
</evidence>
<feature type="signal peptide" evidence="2">
    <location>
        <begin position="1"/>
        <end position="32"/>
    </location>
</feature>
<proteinExistence type="predicted"/>
<dbReference type="AlphaFoldDB" id="A0AAN6S1T9"/>
<organism evidence="3 4">
    <name type="scientific">Diplogelasinospora grovesii</name>
    <dbReference type="NCBI Taxonomy" id="303347"/>
    <lineage>
        <taxon>Eukaryota</taxon>
        <taxon>Fungi</taxon>
        <taxon>Dikarya</taxon>
        <taxon>Ascomycota</taxon>
        <taxon>Pezizomycotina</taxon>
        <taxon>Sordariomycetes</taxon>
        <taxon>Sordariomycetidae</taxon>
        <taxon>Sordariales</taxon>
        <taxon>Diplogelasinosporaceae</taxon>
        <taxon>Diplogelasinospora</taxon>
    </lineage>
</organism>
<protein>
    <submittedName>
        <fullName evidence="3">Uncharacterized protein</fullName>
    </submittedName>
</protein>
<feature type="chain" id="PRO_5042827566" evidence="2">
    <location>
        <begin position="33"/>
        <end position="149"/>
    </location>
</feature>